<dbReference type="InterPro" id="IPR044876">
    <property type="entry name" value="HRDC_dom_sf"/>
</dbReference>
<accession>S7W7K2</accession>
<comment type="caution">
    <text evidence="3">The sequence shown here is derived from an EMBL/GenBank/DDBJ whole genome shotgun (WGS) entry which is preliminary data.</text>
</comment>
<evidence type="ECO:0000313" key="4">
    <source>
        <dbReference type="Proteomes" id="UP000014978"/>
    </source>
</evidence>
<evidence type="ECO:0000256" key="2">
    <source>
        <dbReference type="SAM" id="SignalP"/>
    </source>
</evidence>
<dbReference type="OMA" id="LMHAYLH"/>
<dbReference type="Gene3D" id="1.10.150.80">
    <property type="entry name" value="HRDC domain"/>
    <property type="match status" value="1"/>
</dbReference>
<dbReference type="EMBL" id="ATCN01001344">
    <property type="protein sequence ID" value="EPR77697.1"/>
    <property type="molecule type" value="Genomic_DNA"/>
</dbReference>
<feature type="chain" id="PRO_5004546040" evidence="2">
    <location>
        <begin position="19"/>
        <end position="427"/>
    </location>
</feature>
<feature type="signal peptide" evidence="2">
    <location>
        <begin position="1"/>
        <end position="18"/>
    </location>
</feature>
<protein>
    <submittedName>
        <fullName evidence="3">Uncharacterized protein</fullName>
    </submittedName>
</protein>
<dbReference type="STRING" id="1358809.S7W7K2"/>
<dbReference type="Proteomes" id="UP000014978">
    <property type="component" value="Unassembled WGS sequence"/>
</dbReference>
<reference evidence="4" key="1">
    <citation type="journal article" date="2013" name="PLoS Genet.">
        <title>The genome of Spraguea lophii and the basis of host-microsporidian interactions.</title>
        <authorList>
            <person name="Campbell S.E."/>
            <person name="Williams T.A."/>
            <person name="Yousuf A."/>
            <person name="Soanes D.M."/>
            <person name="Paszkiewicz K.H."/>
            <person name="Williams B.A.P."/>
        </authorList>
    </citation>
    <scope>NUCLEOTIDE SEQUENCE [LARGE SCALE GENOMIC DNA]</scope>
    <source>
        <strain evidence="4">42_110</strain>
    </source>
</reference>
<dbReference type="GO" id="GO:0000166">
    <property type="term" value="F:nucleotide binding"/>
    <property type="evidence" value="ECO:0007669"/>
    <property type="project" value="InterPro"/>
</dbReference>
<evidence type="ECO:0000256" key="1">
    <source>
        <dbReference type="SAM" id="MobiDB-lite"/>
    </source>
</evidence>
<name>S7W7K2_SPRLO</name>
<feature type="compositionally biased region" description="Basic residues" evidence="1">
    <location>
        <begin position="416"/>
        <end position="427"/>
    </location>
</feature>
<evidence type="ECO:0000313" key="3">
    <source>
        <dbReference type="EMBL" id="EPR77697.1"/>
    </source>
</evidence>
<dbReference type="SUPFAM" id="SSF47819">
    <property type="entry name" value="HRDC-like"/>
    <property type="match status" value="1"/>
</dbReference>
<dbReference type="HOGENOM" id="CLU_771674_0_0_1"/>
<dbReference type="AlphaFoldDB" id="S7W7K2"/>
<dbReference type="InterPro" id="IPR010997">
    <property type="entry name" value="HRDC-like_sf"/>
</dbReference>
<sequence length="427" mass="51317">MQKMFLLLPMSLLEKSSAIIKYVNSNINSIFKEINGDQSKMDKILEKIDDVKNKLGLDEDKLVRRIDFIYNYINKEKKKEGRVIYIYDDKLRFIVKENIVKPLVLPYKTIEIEKCPHKILLESEYNGVKGEIVHNMVFDKIKKVTNVEHIFYEESLTEYIMVDIIEHSYRSYMPFVCYFIVFNQCGEMFIFDILKNKKWIENFIWCCKQKKIMTKSCRRKIEKYFNTKIGCYIEVEYKYKENIIIDYRIRPILDEMVDEMKRRIYSMLETIDKNKFYKFTMENTEESICKIEEEQTECEVVKLRNFIAKNNNESKEYVMDDYQLSLIQAHRPKSLDEINALLPKISPLLRACLGDFVRLFDKKQNILENEEILNKVIENKKQFVDKEPSDISEKKEKRHIKKFKLKIQTKKDNGKPKIKKGDKRKKK</sequence>
<dbReference type="VEuPathDB" id="MicrosporidiaDB:SLOPH_1208"/>
<proteinExistence type="predicted"/>
<dbReference type="InParanoid" id="S7W7K2"/>
<keyword evidence="2" id="KW-0732">Signal</keyword>
<keyword evidence="4" id="KW-1185">Reference proteome</keyword>
<feature type="region of interest" description="Disordered" evidence="1">
    <location>
        <begin position="405"/>
        <end position="427"/>
    </location>
</feature>
<organism evidence="3 4">
    <name type="scientific">Spraguea lophii (strain 42_110)</name>
    <name type="common">Microsporidian parasite</name>
    <dbReference type="NCBI Taxonomy" id="1358809"/>
    <lineage>
        <taxon>Eukaryota</taxon>
        <taxon>Fungi</taxon>
        <taxon>Fungi incertae sedis</taxon>
        <taxon>Microsporidia</taxon>
        <taxon>Spragueidae</taxon>
        <taxon>Spraguea</taxon>
    </lineage>
</organism>
<dbReference type="OrthoDB" id="2250022at2759"/>
<gene>
    <name evidence="3" type="ORF">SLOPH_1208</name>
</gene>